<dbReference type="OMA" id="ICFIYER"/>
<dbReference type="PANTHER" id="PTHR11559">
    <property type="entry name" value="CARBOXYLESTERASE"/>
    <property type="match status" value="1"/>
</dbReference>
<dbReference type="InParanoid" id="D2CFZ4"/>
<reference evidence="3 4" key="1">
    <citation type="journal article" date="2008" name="Nature">
        <title>The genome of the model beetle and pest Tribolium castaneum.</title>
        <authorList>
            <consortium name="Tribolium Genome Sequencing Consortium"/>
            <person name="Richards S."/>
            <person name="Gibbs R.A."/>
            <person name="Weinstock G.M."/>
            <person name="Brown S.J."/>
            <person name="Denell R."/>
            <person name="Beeman R.W."/>
            <person name="Gibbs R."/>
            <person name="Beeman R.W."/>
            <person name="Brown S.J."/>
            <person name="Bucher G."/>
            <person name="Friedrich M."/>
            <person name="Grimmelikhuijzen C.J."/>
            <person name="Klingler M."/>
            <person name="Lorenzen M."/>
            <person name="Richards S."/>
            <person name="Roth S."/>
            <person name="Schroder R."/>
            <person name="Tautz D."/>
            <person name="Zdobnov E.M."/>
            <person name="Muzny D."/>
            <person name="Gibbs R.A."/>
            <person name="Weinstock G.M."/>
            <person name="Attaway T."/>
            <person name="Bell S."/>
            <person name="Buhay C.J."/>
            <person name="Chandrabose M.N."/>
            <person name="Chavez D."/>
            <person name="Clerk-Blankenburg K.P."/>
            <person name="Cree A."/>
            <person name="Dao M."/>
            <person name="Davis C."/>
            <person name="Chacko J."/>
            <person name="Dinh H."/>
            <person name="Dugan-Rocha S."/>
            <person name="Fowler G."/>
            <person name="Garner T.T."/>
            <person name="Garnes J."/>
            <person name="Gnirke A."/>
            <person name="Hawes A."/>
            <person name="Hernandez J."/>
            <person name="Hines S."/>
            <person name="Holder M."/>
            <person name="Hume J."/>
            <person name="Jhangiani S.N."/>
            <person name="Joshi V."/>
            <person name="Khan Z.M."/>
            <person name="Jackson L."/>
            <person name="Kovar C."/>
            <person name="Kowis A."/>
            <person name="Lee S."/>
            <person name="Lewis L.R."/>
            <person name="Margolis J."/>
            <person name="Morgan M."/>
            <person name="Nazareth L.V."/>
            <person name="Nguyen N."/>
            <person name="Okwuonu G."/>
            <person name="Parker D."/>
            <person name="Richards S."/>
            <person name="Ruiz S.J."/>
            <person name="Santibanez J."/>
            <person name="Savard J."/>
            <person name="Scherer S.E."/>
            <person name="Schneider B."/>
            <person name="Sodergren E."/>
            <person name="Tautz D."/>
            <person name="Vattahil S."/>
            <person name="Villasana D."/>
            <person name="White C.S."/>
            <person name="Wright R."/>
            <person name="Park Y."/>
            <person name="Beeman R.W."/>
            <person name="Lord J."/>
            <person name="Oppert B."/>
            <person name="Lorenzen M."/>
            <person name="Brown S."/>
            <person name="Wang L."/>
            <person name="Savard J."/>
            <person name="Tautz D."/>
            <person name="Richards S."/>
            <person name="Weinstock G."/>
            <person name="Gibbs R.A."/>
            <person name="Liu Y."/>
            <person name="Worley K."/>
            <person name="Weinstock G."/>
            <person name="Elsik C.G."/>
            <person name="Reese J.T."/>
            <person name="Elhaik E."/>
            <person name="Landan G."/>
            <person name="Graur D."/>
            <person name="Arensburger P."/>
            <person name="Atkinson P."/>
            <person name="Beeman R.W."/>
            <person name="Beidler J."/>
            <person name="Brown S.J."/>
            <person name="Demuth J.P."/>
            <person name="Drury D.W."/>
            <person name="Du Y.Z."/>
            <person name="Fujiwara H."/>
            <person name="Lorenzen M."/>
            <person name="Maselli V."/>
            <person name="Osanai M."/>
            <person name="Park Y."/>
            <person name="Robertson H.M."/>
            <person name="Tu Z."/>
            <person name="Wang J.J."/>
            <person name="Wang S."/>
            <person name="Richards S."/>
            <person name="Song H."/>
            <person name="Zhang L."/>
            <person name="Sodergren E."/>
            <person name="Werner D."/>
            <person name="Stanke M."/>
            <person name="Morgenstern B."/>
            <person name="Solovyev V."/>
            <person name="Kosarev P."/>
            <person name="Brown G."/>
            <person name="Chen H.C."/>
            <person name="Ermolaeva O."/>
            <person name="Hlavina W."/>
            <person name="Kapustin Y."/>
            <person name="Kiryutin B."/>
            <person name="Kitts P."/>
            <person name="Maglott D."/>
            <person name="Pruitt K."/>
            <person name="Sapojnikov V."/>
            <person name="Souvorov A."/>
            <person name="Mackey A.J."/>
            <person name="Waterhouse R.M."/>
            <person name="Wyder S."/>
            <person name="Zdobnov E.M."/>
            <person name="Zdobnov E.M."/>
            <person name="Wyder S."/>
            <person name="Kriventseva E.V."/>
            <person name="Kadowaki T."/>
            <person name="Bork P."/>
            <person name="Aranda M."/>
            <person name="Bao R."/>
            <person name="Beermann A."/>
            <person name="Berns N."/>
            <person name="Bolognesi R."/>
            <person name="Bonneton F."/>
            <person name="Bopp D."/>
            <person name="Brown S.J."/>
            <person name="Bucher G."/>
            <person name="Butts T."/>
            <person name="Chaumot A."/>
            <person name="Denell R.E."/>
            <person name="Ferrier D.E."/>
            <person name="Friedrich M."/>
            <person name="Gordon C.M."/>
            <person name="Jindra M."/>
            <person name="Klingler M."/>
            <person name="Lan Q."/>
            <person name="Lattorff H.M."/>
            <person name="Laudet V."/>
            <person name="von Levetsow C."/>
            <person name="Liu Z."/>
            <person name="Lutz R."/>
            <person name="Lynch J.A."/>
            <person name="da Fonseca R.N."/>
            <person name="Posnien N."/>
            <person name="Reuter R."/>
            <person name="Roth S."/>
            <person name="Savard J."/>
            <person name="Schinko J.B."/>
            <person name="Schmitt C."/>
            <person name="Schoppmeier M."/>
            <person name="Schroder R."/>
            <person name="Shippy T.D."/>
            <person name="Simonnet F."/>
            <person name="Marques-Souza H."/>
            <person name="Tautz D."/>
            <person name="Tomoyasu Y."/>
            <person name="Trauner J."/>
            <person name="Van der Zee M."/>
            <person name="Vervoort M."/>
            <person name="Wittkopp N."/>
            <person name="Wimmer E.A."/>
            <person name="Yang X."/>
            <person name="Jones A.K."/>
            <person name="Sattelle D.B."/>
            <person name="Ebert P.R."/>
            <person name="Nelson D."/>
            <person name="Scott J.G."/>
            <person name="Beeman R.W."/>
            <person name="Muthukrishnan S."/>
            <person name="Kramer K.J."/>
            <person name="Arakane Y."/>
            <person name="Beeman R.W."/>
            <person name="Zhu Q."/>
            <person name="Hogenkamp D."/>
            <person name="Dixit R."/>
            <person name="Oppert B."/>
            <person name="Jiang H."/>
            <person name="Zou Z."/>
            <person name="Marshall J."/>
            <person name="Elpidina E."/>
            <person name="Vinokurov K."/>
            <person name="Oppert C."/>
            <person name="Zou Z."/>
            <person name="Evans J."/>
            <person name="Lu Z."/>
            <person name="Zhao P."/>
            <person name="Sumathipala N."/>
            <person name="Altincicek B."/>
            <person name="Vilcinskas A."/>
            <person name="Williams M."/>
            <person name="Hultmark D."/>
            <person name="Hetru C."/>
            <person name="Jiang H."/>
            <person name="Grimmelikhuijzen C.J."/>
            <person name="Hauser F."/>
            <person name="Cazzamali G."/>
            <person name="Williamson M."/>
            <person name="Park Y."/>
            <person name="Li B."/>
            <person name="Tanaka Y."/>
            <person name="Predel R."/>
            <person name="Neupert S."/>
            <person name="Schachtner J."/>
            <person name="Verleyen P."/>
            <person name="Raible F."/>
            <person name="Bork P."/>
            <person name="Friedrich M."/>
            <person name="Walden K.K."/>
            <person name="Robertson H.M."/>
            <person name="Angeli S."/>
            <person name="Foret S."/>
            <person name="Bucher G."/>
            <person name="Schuetz S."/>
            <person name="Maleszka R."/>
            <person name="Wimmer E.A."/>
            <person name="Beeman R.W."/>
            <person name="Lorenzen M."/>
            <person name="Tomoyasu Y."/>
            <person name="Miller S.C."/>
            <person name="Grossmann D."/>
            <person name="Bucher G."/>
        </authorList>
    </citation>
    <scope>NUCLEOTIDE SEQUENCE [LARGE SCALE GENOMIC DNA]</scope>
    <source>
        <strain evidence="3 4">Georgia GA2</strain>
    </source>
</reference>
<dbReference type="InterPro" id="IPR050309">
    <property type="entry name" value="Type-B_Carboxylest/Lipase"/>
</dbReference>
<keyword evidence="1" id="KW-0325">Glycoprotein</keyword>
<evidence type="ECO:0000256" key="1">
    <source>
        <dbReference type="ARBA" id="ARBA00023180"/>
    </source>
</evidence>
<evidence type="ECO:0000259" key="2">
    <source>
        <dbReference type="Pfam" id="PF00135"/>
    </source>
</evidence>
<dbReference type="Proteomes" id="UP000007266">
    <property type="component" value="Linkage group 8"/>
</dbReference>
<organism evidence="3 4">
    <name type="scientific">Tribolium castaneum</name>
    <name type="common">Red flour beetle</name>
    <dbReference type="NCBI Taxonomy" id="7070"/>
    <lineage>
        <taxon>Eukaryota</taxon>
        <taxon>Metazoa</taxon>
        <taxon>Ecdysozoa</taxon>
        <taxon>Arthropoda</taxon>
        <taxon>Hexapoda</taxon>
        <taxon>Insecta</taxon>
        <taxon>Pterygota</taxon>
        <taxon>Neoptera</taxon>
        <taxon>Endopterygota</taxon>
        <taxon>Coleoptera</taxon>
        <taxon>Polyphaga</taxon>
        <taxon>Cucujiformia</taxon>
        <taxon>Tenebrionidae</taxon>
        <taxon>Tenebrionidae incertae sedis</taxon>
        <taxon>Tribolium</taxon>
    </lineage>
</organism>
<keyword evidence="4" id="KW-1185">Reference proteome</keyword>
<dbReference type="SUPFAM" id="SSF53474">
    <property type="entry name" value="alpha/beta-Hydrolases"/>
    <property type="match status" value="1"/>
</dbReference>
<dbReference type="Gene3D" id="3.40.50.1820">
    <property type="entry name" value="alpha/beta hydrolase"/>
    <property type="match status" value="1"/>
</dbReference>
<proteinExistence type="predicted"/>
<reference evidence="3 4" key="2">
    <citation type="journal article" date="2010" name="Nucleic Acids Res.">
        <title>BeetleBase in 2010: revisions to provide comprehensive genomic information for Tribolium castaneum.</title>
        <authorList>
            <person name="Kim H.S."/>
            <person name="Murphy T."/>
            <person name="Xia J."/>
            <person name="Caragea D."/>
            <person name="Park Y."/>
            <person name="Beeman R.W."/>
            <person name="Lorenzen M.D."/>
            <person name="Butcher S."/>
            <person name="Manak J.R."/>
            <person name="Brown S.J."/>
        </authorList>
    </citation>
    <scope>GENOME REANNOTATION</scope>
    <source>
        <strain evidence="3 4">Georgia GA2</strain>
    </source>
</reference>
<dbReference type="AlphaFoldDB" id="D2CFZ4"/>
<dbReference type="EMBL" id="KQ971357">
    <property type="protein sequence ID" value="EFA11858.2"/>
    <property type="molecule type" value="Genomic_DNA"/>
</dbReference>
<dbReference type="Pfam" id="PF00135">
    <property type="entry name" value="COesterase"/>
    <property type="match status" value="1"/>
</dbReference>
<gene>
    <name evidence="3" type="primary">AUGUSTUS-3.0.2_05100</name>
    <name evidence="3" type="ORF">TcasGA2_TC005100</name>
</gene>
<dbReference type="InterPro" id="IPR002018">
    <property type="entry name" value="CarbesteraseB"/>
</dbReference>
<evidence type="ECO:0000313" key="3">
    <source>
        <dbReference type="EMBL" id="EFA11858.2"/>
    </source>
</evidence>
<evidence type="ECO:0000313" key="4">
    <source>
        <dbReference type="Proteomes" id="UP000007266"/>
    </source>
</evidence>
<accession>D2CFZ4</accession>
<name>D2CFZ4_TRICA</name>
<feature type="domain" description="Carboxylesterase type B" evidence="2">
    <location>
        <begin position="6"/>
        <end position="204"/>
    </location>
</feature>
<dbReference type="eggNOG" id="KOG1516">
    <property type="taxonomic scope" value="Eukaryota"/>
</dbReference>
<protein>
    <submittedName>
        <fullName evidence="3">Esterase E4-like Protein</fullName>
    </submittedName>
</protein>
<dbReference type="HOGENOM" id="CLU_093709_0_0_1"/>
<sequence>MAFPMLSNATLLQMLSDNFEKYAPICFIYERETPKSRQVSKGIRKFYFNDEPLTNDSFKGLADAYADLVGFQVNRAANLISQYSTQSVYYYKFSYQGRYSHFYLPDSNGTIPYGVVHHDDLIYSFYISTLFPFFNASFPEKEMVQTLTTLWANFAKTGNPVSENKGTTAFPIWTPYDTKSRKYLDIGEKLVIKGNMFKERYDFWSKFYPICNCV</sequence>
<dbReference type="InterPro" id="IPR029058">
    <property type="entry name" value="AB_hydrolase_fold"/>
</dbReference>